<evidence type="ECO:0000313" key="5">
    <source>
        <dbReference type="Proteomes" id="UP000193642"/>
    </source>
</evidence>
<evidence type="ECO:0000259" key="2">
    <source>
        <dbReference type="PROSITE" id="PS50280"/>
    </source>
</evidence>
<feature type="domain" description="SET" evidence="2">
    <location>
        <begin position="15"/>
        <end position="268"/>
    </location>
</feature>
<dbReference type="InterPro" id="IPR046341">
    <property type="entry name" value="SET_dom_sf"/>
</dbReference>
<dbReference type="InterPro" id="IPR050600">
    <property type="entry name" value="SETD3_SETD6_MTase"/>
</dbReference>
<dbReference type="Proteomes" id="UP000193642">
    <property type="component" value="Unassembled WGS sequence"/>
</dbReference>
<dbReference type="Pfam" id="PF00856">
    <property type="entry name" value="SET"/>
    <property type="match status" value="1"/>
</dbReference>
<keyword evidence="5" id="KW-1185">Reference proteome</keyword>
<evidence type="ECO:0000313" key="3">
    <source>
        <dbReference type="EMBL" id="ORY32759.1"/>
    </source>
</evidence>
<feature type="region of interest" description="Disordered" evidence="1">
    <location>
        <begin position="422"/>
        <end position="448"/>
    </location>
</feature>
<dbReference type="Gene3D" id="3.90.1410.10">
    <property type="entry name" value="set domain protein methyltransferase, domain 1"/>
    <property type="match status" value="1"/>
</dbReference>
<proteinExistence type="predicted"/>
<dbReference type="STRING" id="329046.A0A1Y2BMF5"/>
<dbReference type="InterPro" id="IPR001214">
    <property type="entry name" value="SET_dom"/>
</dbReference>
<dbReference type="AlphaFoldDB" id="A0A1Y2BMF5"/>
<dbReference type="EMBL" id="MCGO01000059">
    <property type="protein sequence ID" value="ORY35941.1"/>
    <property type="molecule type" value="Genomic_DNA"/>
</dbReference>
<dbReference type="PANTHER" id="PTHR13271">
    <property type="entry name" value="UNCHARACTERIZED PUTATIVE METHYLTRANSFERASE"/>
    <property type="match status" value="1"/>
</dbReference>
<dbReference type="PANTHER" id="PTHR13271:SF137">
    <property type="entry name" value="SET DOMAIN-CONTAINING PROTEIN"/>
    <property type="match status" value="1"/>
</dbReference>
<organism evidence="4 5">
    <name type="scientific">Rhizoclosmatium globosum</name>
    <dbReference type="NCBI Taxonomy" id="329046"/>
    <lineage>
        <taxon>Eukaryota</taxon>
        <taxon>Fungi</taxon>
        <taxon>Fungi incertae sedis</taxon>
        <taxon>Chytridiomycota</taxon>
        <taxon>Chytridiomycota incertae sedis</taxon>
        <taxon>Chytridiomycetes</taxon>
        <taxon>Chytridiales</taxon>
        <taxon>Chytriomycetaceae</taxon>
        <taxon>Rhizoclosmatium</taxon>
    </lineage>
</organism>
<evidence type="ECO:0000256" key="1">
    <source>
        <dbReference type="SAM" id="MobiDB-lite"/>
    </source>
</evidence>
<feature type="compositionally biased region" description="Acidic residues" evidence="1">
    <location>
        <begin position="429"/>
        <end position="447"/>
    </location>
</feature>
<protein>
    <submittedName>
        <fullName evidence="4">SET domain-containing protein</fullName>
    </submittedName>
</protein>
<accession>A0A1Y2BMF5</accession>
<reference evidence="4 5" key="1">
    <citation type="submission" date="2016-07" db="EMBL/GenBank/DDBJ databases">
        <title>Pervasive Adenine N6-methylation of Active Genes in Fungi.</title>
        <authorList>
            <consortium name="DOE Joint Genome Institute"/>
            <person name="Mondo S.J."/>
            <person name="Dannebaum R.O."/>
            <person name="Kuo R.C."/>
            <person name="Labutti K."/>
            <person name="Haridas S."/>
            <person name="Kuo A."/>
            <person name="Salamov A."/>
            <person name="Ahrendt S.R."/>
            <person name="Lipzen A."/>
            <person name="Sullivan W."/>
            <person name="Andreopoulos W.B."/>
            <person name="Clum A."/>
            <person name="Lindquist E."/>
            <person name="Daum C."/>
            <person name="Ramamoorthy G.K."/>
            <person name="Gryganskyi A."/>
            <person name="Culley D."/>
            <person name="Magnuson J.K."/>
            <person name="James T.Y."/>
            <person name="O'Malley M.A."/>
            <person name="Stajich J.E."/>
            <person name="Spatafora J.W."/>
            <person name="Visel A."/>
            <person name="Grigoriev I.V."/>
        </authorList>
    </citation>
    <scope>NUCLEOTIDE SEQUENCE [LARGE SCALE GENOMIC DNA]</scope>
    <source>
        <strain evidence="4 5">JEL800</strain>
    </source>
</reference>
<name>A0A1Y2BMF5_9FUNG</name>
<dbReference type="EMBL" id="MCGO01000070">
    <property type="protein sequence ID" value="ORY32759.1"/>
    <property type="molecule type" value="Genomic_DNA"/>
</dbReference>
<dbReference type="GO" id="GO:0016279">
    <property type="term" value="F:protein-lysine N-methyltransferase activity"/>
    <property type="evidence" value="ECO:0007669"/>
    <property type="project" value="TreeGrafter"/>
</dbReference>
<sequence>MTFSAFLSDHGISTLRVEHRVSQGKGSGLFASTDLLPGTEVVSVPTTALLGSAAANQIAARVAASGLCINSDKERSERSERAAIVSALLVLRFGGGVGVGVGTSGGFNGFAEYAAELPPPESLDSPVFFNVKERALLVGTGLDVATDAKLGALQREYFALRDDLMRFDPLYSEAMHLDEDEELPLLNFEAFLWADAIFWSRVISFKSAATDNTSDEKAPDYHMVPFIDFANHSETPEMAWRLTPSGISLVITSETTVKKGSELHISYGSKPNAELLFIHGFTIPNNKNDSIAFQPQIMEAFGETEEEFLILQQKKELIQSLSLPSQLLLLPANTSLAPQSSSTSSANPISQILSKFQHIISKDSLLLLLISVTSPSDIPTTNFLTITSSSDALWDIYLSSQLFPILLLRATSVLLSQVQERAAELSQSEPEEETNEDDKDEEEEGEEVNPQRLYFINILREGHYEILGAALDVLEGLQKEYAEMDVVVRYLAEMSVE</sequence>
<comment type="caution">
    <text evidence="4">The sequence shown here is derived from an EMBL/GenBank/DDBJ whole genome shotgun (WGS) entry which is preliminary data.</text>
</comment>
<dbReference type="PROSITE" id="PS50280">
    <property type="entry name" value="SET"/>
    <property type="match status" value="1"/>
</dbReference>
<dbReference type="SUPFAM" id="SSF82199">
    <property type="entry name" value="SET domain"/>
    <property type="match status" value="1"/>
</dbReference>
<gene>
    <name evidence="4" type="ORF">BCR33DRAFT_722421</name>
    <name evidence="3" type="ORF">BCR33DRAFT_723411</name>
</gene>
<evidence type="ECO:0000313" key="4">
    <source>
        <dbReference type="EMBL" id="ORY35941.1"/>
    </source>
</evidence>
<dbReference type="OrthoDB" id="441812at2759"/>
<dbReference type="CDD" id="cd10527">
    <property type="entry name" value="SET_LSMT"/>
    <property type="match status" value="1"/>
</dbReference>